<keyword evidence="2" id="KW-1185">Reference proteome</keyword>
<comment type="caution">
    <text evidence="1">The sequence shown here is derived from an EMBL/GenBank/DDBJ whole genome shotgun (WGS) entry which is preliminary data.</text>
</comment>
<dbReference type="EMBL" id="JABFDB010000001">
    <property type="protein sequence ID" value="NYZ18262.1"/>
    <property type="molecule type" value="Genomic_DNA"/>
</dbReference>
<name>A0ABX2T4P5_9PROT</name>
<protein>
    <submittedName>
        <fullName evidence="1">Uncharacterized protein</fullName>
    </submittedName>
</protein>
<gene>
    <name evidence="1" type="ORF">HND93_00945</name>
</gene>
<reference evidence="1 2" key="1">
    <citation type="submission" date="2020-05" db="EMBL/GenBank/DDBJ databases">
        <title>Azospirillum oleiclasticum sp. nov, a nitrogen-fixing and heavy crude oil-emulsifying bacterium isolated from the crude oil of Yumen Oilfield.</title>
        <authorList>
            <person name="Wu D."/>
            <person name="Cai M."/>
            <person name="Zhang X."/>
        </authorList>
    </citation>
    <scope>NUCLEOTIDE SEQUENCE [LARGE SCALE GENOMIC DNA]</scope>
    <source>
        <strain evidence="1 2">ROY-1-1-2</strain>
    </source>
</reference>
<dbReference type="RefSeq" id="WP_180280023.1">
    <property type="nucleotide sequence ID" value="NZ_JABFDB010000001.1"/>
</dbReference>
<organism evidence="1 2">
    <name type="scientific">Azospirillum oleiclasticum</name>
    <dbReference type="NCBI Taxonomy" id="2735135"/>
    <lineage>
        <taxon>Bacteria</taxon>
        <taxon>Pseudomonadati</taxon>
        <taxon>Pseudomonadota</taxon>
        <taxon>Alphaproteobacteria</taxon>
        <taxon>Rhodospirillales</taxon>
        <taxon>Azospirillaceae</taxon>
        <taxon>Azospirillum</taxon>
    </lineage>
</organism>
<sequence>MTEGRIVEEQGSFRSVERQGRFAVLETRDDRTDGSESRRDVQWTDEVEARRVFGELVRGGERLARTIW</sequence>
<proteinExistence type="predicted"/>
<evidence type="ECO:0000313" key="1">
    <source>
        <dbReference type="EMBL" id="NYZ18262.1"/>
    </source>
</evidence>
<evidence type="ECO:0000313" key="2">
    <source>
        <dbReference type="Proteomes" id="UP000584642"/>
    </source>
</evidence>
<dbReference type="Proteomes" id="UP000584642">
    <property type="component" value="Unassembled WGS sequence"/>
</dbReference>
<accession>A0ABX2T4P5</accession>